<dbReference type="InterPro" id="IPR011990">
    <property type="entry name" value="TPR-like_helical_dom_sf"/>
</dbReference>
<dbReference type="EMBL" id="JAUIZM010000009">
    <property type="protein sequence ID" value="KAK1364614.1"/>
    <property type="molecule type" value="Genomic_DNA"/>
</dbReference>
<dbReference type="GO" id="GO:0003729">
    <property type="term" value="F:mRNA binding"/>
    <property type="evidence" value="ECO:0007669"/>
    <property type="project" value="UniProtKB-ARBA"/>
</dbReference>
<comment type="similarity">
    <text evidence="1">Belongs to the PPR family. P subfamily.</text>
</comment>
<dbReference type="NCBIfam" id="TIGR00756">
    <property type="entry name" value="PPR"/>
    <property type="match status" value="3"/>
</dbReference>
<keyword evidence="5" id="KW-1185">Reference proteome</keyword>
<dbReference type="InterPro" id="IPR019734">
    <property type="entry name" value="TPR_rpt"/>
</dbReference>
<feature type="repeat" description="PPR" evidence="3">
    <location>
        <begin position="178"/>
        <end position="212"/>
    </location>
</feature>
<dbReference type="SUPFAM" id="SSF48452">
    <property type="entry name" value="TPR-like"/>
    <property type="match status" value="1"/>
</dbReference>
<evidence type="ECO:0000313" key="4">
    <source>
        <dbReference type="EMBL" id="KAK1364614.1"/>
    </source>
</evidence>
<evidence type="ECO:0000256" key="2">
    <source>
        <dbReference type="ARBA" id="ARBA00022737"/>
    </source>
</evidence>
<proteinExistence type="inferred from homology"/>
<dbReference type="Proteomes" id="UP001237642">
    <property type="component" value="Unassembled WGS sequence"/>
</dbReference>
<evidence type="ECO:0000313" key="5">
    <source>
        <dbReference type="Proteomes" id="UP001237642"/>
    </source>
</evidence>
<reference evidence="4" key="1">
    <citation type="submission" date="2023-02" db="EMBL/GenBank/DDBJ databases">
        <title>Genome of toxic invasive species Heracleum sosnowskyi carries increased number of genes despite the absence of recent whole-genome duplications.</title>
        <authorList>
            <person name="Schelkunov M."/>
            <person name="Shtratnikova V."/>
            <person name="Makarenko M."/>
            <person name="Klepikova A."/>
            <person name="Omelchenko D."/>
            <person name="Novikova G."/>
            <person name="Obukhova E."/>
            <person name="Bogdanov V."/>
            <person name="Penin A."/>
            <person name="Logacheva M."/>
        </authorList>
    </citation>
    <scope>NUCLEOTIDE SEQUENCE</scope>
    <source>
        <strain evidence="4">Hsosn_3</strain>
        <tissue evidence="4">Leaf</tissue>
    </source>
</reference>
<dbReference type="FunFam" id="1.25.40.10:FF:000516">
    <property type="entry name" value="Pentatricopeptide repeat-containing protein"/>
    <property type="match status" value="1"/>
</dbReference>
<organism evidence="4 5">
    <name type="scientific">Heracleum sosnowskyi</name>
    <dbReference type="NCBI Taxonomy" id="360622"/>
    <lineage>
        <taxon>Eukaryota</taxon>
        <taxon>Viridiplantae</taxon>
        <taxon>Streptophyta</taxon>
        <taxon>Embryophyta</taxon>
        <taxon>Tracheophyta</taxon>
        <taxon>Spermatophyta</taxon>
        <taxon>Magnoliopsida</taxon>
        <taxon>eudicotyledons</taxon>
        <taxon>Gunneridae</taxon>
        <taxon>Pentapetalae</taxon>
        <taxon>asterids</taxon>
        <taxon>campanulids</taxon>
        <taxon>Apiales</taxon>
        <taxon>Apiaceae</taxon>
        <taxon>Apioideae</taxon>
        <taxon>apioid superclade</taxon>
        <taxon>Tordylieae</taxon>
        <taxon>Tordyliinae</taxon>
        <taxon>Heracleum</taxon>
    </lineage>
</organism>
<reference evidence="4" key="2">
    <citation type="submission" date="2023-05" db="EMBL/GenBank/DDBJ databases">
        <authorList>
            <person name="Schelkunov M.I."/>
        </authorList>
    </citation>
    <scope>NUCLEOTIDE SEQUENCE</scope>
    <source>
        <strain evidence="4">Hsosn_3</strain>
        <tissue evidence="4">Leaf</tissue>
    </source>
</reference>
<dbReference type="Pfam" id="PF13181">
    <property type="entry name" value="TPR_8"/>
    <property type="match status" value="1"/>
</dbReference>
<evidence type="ECO:0000256" key="1">
    <source>
        <dbReference type="ARBA" id="ARBA00007626"/>
    </source>
</evidence>
<evidence type="ECO:0000256" key="3">
    <source>
        <dbReference type="PROSITE-ProRule" id="PRU00708"/>
    </source>
</evidence>
<dbReference type="Pfam" id="PF13812">
    <property type="entry name" value="PPR_3"/>
    <property type="match status" value="1"/>
</dbReference>
<dbReference type="FunFam" id="1.25.40.10:FF:000253">
    <property type="entry name" value="Pentatricopeptide repeat-containing protein"/>
    <property type="match status" value="1"/>
</dbReference>
<sequence>MLLQSTLAQPHLYSPQFHITTNASSSYSLQFPSGFCNSTNLSSISSRKHPSCITCYVPLVHNYGTMDYENKPPLKWVYYYKRISLMENPEKGAASILNQCENEGKMFTKWELSRVVKELRKFKRYKLALEVYEWMNTRADRFRISTSDTAIQLDLISKVQGIPDAEDYFMKLPDSLKDKRIYGALLNSYVRAKKKTKAESMISQMKDRGYASHALPYNVMMTLYMNIKDYDKVELMVAEMMDKQIPLDIYTYNIWLSSCGSRGSAEKMEQVFEQMKLDSTINPNWTTFSTMATMYIKMGQVEKCEEYLRKVEGRISGRDRMPYHFLISLYGSSGNKEEALRAWNNYKETFPTIPNLGYHAIISSLVRVDDIEMAEKIYEEWLTVKSAYDPRIANLIMGWYVRNGNFEKAEEFFQDIVDVAGGKRSPITWEILGEIYIKKKRISEALSCLQEATLVEGSKFWKPKPTNVSTILKLCKQEGDEDSKEVLLGILKKLGCLNDEVYASYISITDAGTLSDELPMEKDGADDVEDNAEVFLNQLQGSL</sequence>
<dbReference type="PANTHER" id="PTHR45717:SF3">
    <property type="entry name" value="OS04G0544400 PROTEIN"/>
    <property type="match status" value="1"/>
</dbReference>
<accession>A0AAD8HCI4</accession>
<dbReference type="Pfam" id="PF01535">
    <property type="entry name" value="PPR"/>
    <property type="match status" value="3"/>
</dbReference>
<dbReference type="InterPro" id="IPR002885">
    <property type="entry name" value="PPR_rpt"/>
</dbReference>
<dbReference type="PROSITE" id="PS51375">
    <property type="entry name" value="PPR"/>
    <property type="match status" value="2"/>
</dbReference>
<dbReference type="AlphaFoldDB" id="A0AAD8HCI4"/>
<feature type="repeat" description="PPR" evidence="3">
    <location>
        <begin position="248"/>
        <end position="278"/>
    </location>
</feature>
<keyword evidence="2" id="KW-0677">Repeat</keyword>
<protein>
    <submittedName>
        <fullName evidence="4">Pentatricopeptide repeat-containing protein</fullName>
    </submittedName>
</protein>
<dbReference type="Gene3D" id="1.25.40.10">
    <property type="entry name" value="Tetratricopeptide repeat domain"/>
    <property type="match status" value="3"/>
</dbReference>
<comment type="caution">
    <text evidence="4">The sequence shown here is derived from an EMBL/GenBank/DDBJ whole genome shotgun (WGS) entry which is preliminary data.</text>
</comment>
<dbReference type="PANTHER" id="PTHR45717">
    <property type="entry name" value="OS12G0527900 PROTEIN"/>
    <property type="match status" value="1"/>
</dbReference>
<gene>
    <name evidence="4" type="ORF">POM88_040175</name>
</gene>
<name>A0AAD8HCI4_9APIA</name>
<dbReference type="GO" id="GO:0005739">
    <property type="term" value="C:mitochondrion"/>
    <property type="evidence" value="ECO:0007669"/>
    <property type="project" value="TreeGrafter"/>
</dbReference>